<dbReference type="AlphaFoldDB" id="A0A090U0H3"/>
<dbReference type="Pfam" id="PF08241">
    <property type="entry name" value="Methyltransf_11"/>
    <property type="match status" value="1"/>
</dbReference>
<reference evidence="5 6" key="1">
    <citation type="submission" date="2014-09" db="EMBL/GenBank/DDBJ databases">
        <title>Vibrio maritimus JCM 19240. (C210) whole genome shotgun sequence.</title>
        <authorList>
            <person name="Sawabe T."/>
            <person name="Meirelles P."/>
            <person name="Nakanishi M."/>
            <person name="Sayaka M."/>
            <person name="Hattori M."/>
            <person name="Ohkuma M."/>
        </authorList>
    </citation>
    <scope>NUCLEOTIDE SEQUENCE [LARGE SCALE GENOMIC DNA]</scope>
    <source>
        <strain evidence="5 6">JCM 19240</strain>
    </source>
</reference>
<dbReference type="GO" id="GO:0008757">
    <property type="term" value="F:S-adenosylmethionine-dependent methyltransferase activity"/>
    <property type="evidence" value="ECO:0007669"/>
    <property type="project" value="InterPro"/>
</dbReference>
<evidence type="ECO:0000256" key="2">
    <source>
        <dbReference type="ARBA" id="ARBA00022603"/>
    </source>
</evidence>
<dbReference type="Proteomes" id="UP000029224">
    <property type="component" value="Unassembled WGS sequence"/>
</dbReference>
<organism evidence="5 6">
    <name type="scientific">Vibrio maritimus</name>
    <dbReference type="NCBI Taxonomy" id="990268"/>
    <lineage>
        <taxon>Bacteria</taxon>
        <taxon>Pseudomonadati</taxon>
        <taxon>Pseudomonadota</taxon>
        <taxon>Gammaproteobacteria</taxon>
        <taxon>Vibrionales</taxon>
        <taxon>Vibrionaceae</taxon>
        <taxon>Vibrio</taxon>
    </lineage>
</organism>
<proteinExistence type="inferred from homology"/>
<dbReference type="InterPro" id="IPR029063">
    <property type="entry name" value="SAM-dependent_MTases_sf"/>
</dbReference>
<dbReference type="InterPro" id="IPR051052">
    <property type="entry name" value="Diverse_substrate_MTase"/>
</dbReference>
<dbReference type="GO" id="GO:0032259">
    <property type="term" value="P:methylation"/>
    <property type="evidence" value="ECO:0007669"/>
    <property type="project" value="UniProtKB-KW"/>
</dbReference>
<evidence type="ECO:0000259" key="4">
    <source>
        <dbReference type="Pfam" id="PF08241"/>
    </source>
</evidence>
<accession>A0A090U0H3</accession>
<keyword evidence="2 5" id="KW-0489">Methyltransferase</keyword>
<evidence type="ECO:0000256" key="3">
    <source>
        <dbReference type="ARBA" id="ARBA00022679"/>
    </source>
</evidence>
<evidence type="ECO:0000256" key="1">
    <source>
        <dbReference type="ARBA" id="ARBA00008361"/>
    </source>
</evidence>
<sequence length="236" mass="25663">MSDEYNDQVSKHYAAYRPPIHGLILKQAIESIKPSFDNGLDIGCGTGLSSNALAEVCSSVVGIDPSANMLASASSTRGVSFVQGTGDNLPLTDSSVDIITFAGSLSYAKSDKLVDEVLRVGNEDVTVVAYDFEVLLDDVLTSLGITLPPSASNYNHAENFSEFEVLTEIAVHQSRLVIPVTSEQLAHVLFSSSKRFALLVERFGSDYTFDRVVKALGEDRFQEISVDTYYSTYRPN</sequence>
<feature type="domain" description="Methyltransferase type 11" evidence="4">
    <location>
        <begin position="40"/>
        <end position="122"/>
    </location>
</feature>
<dbReference type="OrthoDB" id="9797252at2"/>
<dbReference type="EMBL" id="BBMT01000011">
    <property type="protein sequence ID" value="GAL36537.1"/>
    <property type="molecule type" value="Genomic_DNA"/>
</dbReference>
<dbReference type="PANTHER" id="PTHR44942:SF4">
    <property type="entry name" value="METHYLTRANSFERASE TYPE 11 DOMAIN-CONTAINING PROTEIN"/>
    <property type="match status" value="1"/>
</dbReference>
<evidence type="ECO:0000313" key="6">
    <source>
        <dbReference type="Proteomes" id="UP000029224"/>
    </source>
</evidence>
<comment type="similarity">
    <text evidence="1">Belongs to the methyltransferase superfamily.</text>
</comment>
<evidence type="ECO:0000313" key="5">
    <source>
        <dbReference type="EMBL" id="GAL36537.1"/>
    </source>
</evidence>
<reference evidence="5 6" key="2">
    <citation type="submission" date="2014-09" db="EMBL/GenBank/DDBJ databases">
        <authorList>
            <consortium name="NBRP consortium"/>
            <person name="Sawabe T."/>
            <person name="Meirelles P."/>
            <person name="Nakanishi M."/>
            <person name="Sayaka M."/>
            <person name="Hattori M."/>
            <person name="Ohkuma M."/>
        </authorList>
    </citation>
    <scope>NUCLEOTIDE SEQUENCE [LARGE SCALE GENOMIC DNA]</scope>
    <source>
        <strain evidence="5 6">JCM 19240</strain>
    </source>
</reference>
<name>A0A090U0H3_9VIBR</name>
<keyword evidence="3 5" id="KW-0808">Transferase</keyword>
<dbReference type="SUPFAM" id="SSF53335">
    <property type="entry name" value="S-adenosyl-L-methionine-dependent methyltransferases"/>
    <property type="match status" value="1"/>
</dbReference>
<gene>
    <name evidence="5" type="ORF">JCM19240_2606</name>
</gene>
<dbReference type="PANTHER" id="PTHR44942">
    <property type="entry name" value="METHYLTRANSF_11 DOMAIN-CONTAINING PROTEIN"/>
    <property type="match status" value="1"/>
</dbReference>
<comment type="caution">
    <text evidence="5">The sequence shown here is derived from an EMBL/GenBank/DDBJ whole genome shotgun (WGS) entry which is preliminary data.</text>
</comment>
<protein>
    <submittedName>
        <fullName evidence="5">SAM-dependent methyltransferases</fullName>
    </submittedName>
</protein>
<dbReference type="InterPro" id="IPR013216">
    <property type="entry name" value="Methyltransf_11"/>
</dbReference>
<dbReference type="Gene3D" id="3.40.50.150">
    <property type="entry name" value="Vaccinia Virus protein VP39"/>
    <property type="match status" value="1"/>
</dbReference>
<keyword evidence="6" id="KW-1185">Reference proteome</keyword>
<dbReference type="CDD" id="cd02440">
    <property type="entry name" value="AdoMet_MTases"/>
    <property type="match status" value="1"/>
</dbReference>